<protein>
    <submittedName>
        <fullName evidence="2">Uncharacterized protein</fullName>
    </submittedName>
</protein>
<name>A0A450T6A1_9GAMM</name>
<accession>A0A450T6A1</accession>
<organism evidence="2">
    <name type="scientific">Candidatus Kentrum sp. FW</name>
    <dbReference type="NCBI Taxonomy" id="2126338"/>
    <lineage>
        <taxon>Bacteria</taxon>
        <taxon>Pseudomonadati</taxon>
        <taxon>Pseudomonadota</taxon>
        <taxon>Gammaproteobacteria</taxon>
        <taxon>Candidatus Kentrum</taxon>
    </lineage>
</organism>
<reference evidence="2" key="1">
    <citation type="submission" date="2019-02" db="EMBL/GenBank/DDBJ databases">
        <authorList>
            <person name="Gruber-Vodicka R. H."/>
            <person name="Seah K. B. B."/>
        </authorList>
    </citation>
    <scope>NUCLEOTIDE SEQUENCE</scope>
    <source>
        <strain evidence="2">BECK_BZ15</strain>
    </source>
</reference>
<feature type="signal peptide" evidence="1">
    <location>
        <begin position="1"/>
        <end position="24"/>
    </location>
</feature>
<gene>
    <name evidence="2" type="ORF">BECKFW1821A_GA0114235_11218</name>
</gene>
<evidence type="ECO:0000313" key="2">
    <source>
        <dbReference type="EMBL" id="VFJ62029.1"/>
    </source>
</evidence>
<proteinExistence type="predicted"/>
<dbReference type="EMBL" id="CAADEW010000121">
    <property type="protein sequence ID" value="VFJ62029.1"/>
    <property type="molecule type" value="Genomic_DNA"/>
</dbReference>
<keyword evidence="1" id="KW-0732">Signal</keyword>
<sequence>MNRQKYNPLAKLLTLLVSTVIAAAAWSDSAFDNRWIGQYETTTEHWSQFYSPLELRSDGTVWLKGQQIQVHWDPAKNVMSWDSQKVEGNVTSAKVTFSVKDDSPSFSGVIRPRNQDGNVRFQGTMTPIFDDRWIGQYEATTEHWSQFYSPLELRNDGTVWLKGQQIQVHWDPAKNVMSWDSQKVEGNVTSAKVTFSIENNSPSFSGVIRPRNQDGNVSFKGTSVRQ</sequence>
<feature type="chain" id="PRO_5019081277" evidence="1">
    <location>
        <begin position="25"/>
        <end position="226"/>
    </location>
</feature>
<evidence type="ECO:0000256" key="1">
    <source>
        <dbReference type="SAM" id="SignalP"/>
    </source>
</evidence>
<dbReference type="AlphaFoldDB" id="A0A450T6A1"/>